<feature type="compositionally biased region" description="Basic residues" evidence="8">
    <location>
        <begin position="476"/>
        <end position="486"/>
    </location>
</feature>
<dbReference type="EMBL" id="JANAWD010000255">
    <property type="protein sequence ID" value="KAJ3482815.1"/>
    <property type="molecule type" value="Genomic_DNA"/>
</dbReference>
<sequence>MRSTRRLRFTLRLNRADDGGLYAELESTSYLTIPGWAKVGSASLYQDPDVPLGALHKSLEVYVAANKTKVAGERAGVSNTGWYGIPIRRQAYNVSFWVKKDPASMLTGDIHLSLESLTDRRTYALAKFDTSKVTSVWTQFSATLHPTEDAPDSSNVLSLTLEVSSDHDQYAWFNLVSLFPPTYRGRSNGLRVDLAEALADMKPKYIRIPGGSNLQGSDIPSRFNWTLSLGPLEQRPGRAGYWVGYQTEGLGLMELLDMCEDFGATPILGIYDGYAADDESVPNTSQLDKYIESAVNELHFVMADAKSNYWGNLRAQLGHPEPYQVEYVTLQGSIAEAVFLMGMQRNGDLVLGASYAPYLANVHSTQWTPNMINFNISHIALSTSYHVYRMISLARAEKVHPITSSEGFDPLYFVATSTTTSSGSTSNASAPILTFYLQVANTQQTPVPLTGTIHNVTIPTRTGTANPVSASESSTKRTRSTGKRKPPTFEAEATILAALPGQPYDVGNDLDNPTEVVPYVQSIKDASLNTISDTIEFNLTIPGWSFGVYRFSI</sequence>
<evidence type="ECO:0000313" key="10">
    <source>
        <dbReference type="EMBL" id="KAJ3482815.1"/>
    </source>
</evidence>
<feature type="domain" description="Alpha-L-arabinofuranosidase C-terminal" evidence="9">
    <location>
        <begin position="325"/>
        <end position="545"/>
    </location>
</feature>
<gene>
    <name evidence="10" type="ORF">NLI96_g6716</name>
</gene>
<keyword evidence="6" id="KW-0378">Hydrolase</keyword>
<evidence type="ECO:0000256" key="2">
    <source>
        <dbReference type="ARBA" id="ARBA00004834"/>
    </source>
</evidence>
<dbReference type="InterPro" id="IPR017853">
    <property type="entry name" value="GH"/>
</dbReference>
<comment type="similarity">
    <text evidence="3">Belongs to the glycosyl hydrolase 51 family.</text>
</comment>
<feature type="region of interest" description="Disordered" evidence="8">
    <location>
        <begin position="458"/>
        <end position="486"/>
    </location>
</feature>
<comment type="catalytic activity">
    <reaction evidence="1">
        <text>Hydrolysis of terminal non-reducing alpha-L-arabinofuranoside residues in alpha-L-arabinosides.</text>
        <dbReference type="EC" id="3.2.1.55"/>
    </reaction>
</comment>
<dbReference type="EC" id="3.2.1.55" evidence="4"/>
<comment type="pathway">
    <text evidence="2">Glycan metabolism; L-arabinan degradation.</text>
</comment>
<comment type="caution">
    <text evidence="10">The sequence shown here is derived from an EMBL/GenBank/DDBJ whole genome shotgun (WGS) entry which is preliminary data.</text>
</comment>
<dbReference type="InterPro" id="IPR010720">
    <property type="entry name" value="Alpha-L-AF_C"/>
</dbReference>
<evidence type="ECO:0000256" key="5">
    <source>
        <dbReference type="ARBA" id="ARBA00022729"/>
    </source>
</evidence>
<evidence type="ECO:0000256" key="4">
    <source>
        <dbReference type="ARBA" id="ARBA00012670"/>
    </source>
</evidence>
<dbReference type="GO" id="GO:0046373">
    <property type="term" value="P:L-arabinose metabolic process"/>
    <property type="evidence" value="ECO:0007669"/>
    <property type="project" value="InterPro"/>
</dbReference>
<feature type="compositionally biased region" description="Polar residues" evidence="8">
    <location>
        <begin position="458"/>
        <end position="473"/>
    </location>
</feature>
<dbReference type="GO" id="GO:0046556">
    <property type="term" value="F:alpha-L-arabinofuranosidase activity"/>
    <property type="evidence" value="ECO:0007669"/>
    <property type="project" value="UniProtKB-EC"/>
</dbReference>
<evidence type="ECO:0000259" key="9">
    <source>
        <dbReference type="SMART" id="SM00813"/>
    </source>
</evidence>
<dbReference type="PANTHER" id="PTHR31776:SF0">
    <property type="entry name" value="ALPHA-L-ARABINOFURANOSIDASE 1"/>
    <property type="match status" value="1"/>
</dbReference>
<evidence type="ECO:0000256" key="8">
    <source>
        <dbReference type="SAM" id="MobiDB-lite"/>
    </source>
</evidence>
<dbReference type="PANTHER" id="PTHR31776">
    <property type="entry name" value="ALPHA-L-ARABINOFURANOSIDASE 1"/>
    <property type="match status" value="1"/>
</dbReference>
<evidence type="ECO:0000256" key="7">
    <source>
        <dbReference type="ARBA" id="ARBA00023180"/>
    </source>
</evidence>
<protein>
    <recommendedName>
        <fullName evidence="4">non-reducing end alpha-L-arabinofuranosidase</fullName>
        <ecNumber evidence="4">3.2.1.55</ecNumber>
    </recommendedName>
</protein>
<dbReference type="InterPro" id="IPR055235">
    <property type="entry name" value="ASD1_cat"/>
</dbReference>
<evidence type="ECO:0000313" key="11">
    <source>
        <dbReference type="Proteomes" id="UP001212997"/>
    </source>
</evidence>
<organism evidence="10 11">
    <name type="scientific">Meripilus lineatus</name>
    <dbReference type="NCBI Taxonomy" id="2056292"/>
    <lineage>
        <taxon>Eukaryota</taxon>
        <taxon>Fungi</taxon>
        <taxon>Dikarya</taxon>
        <taxon>Basidiomycota</taxon>
        <taxon>Agaricomycotina</taxon>
        <taxon>Agaricomycetes</taxon>
        <taxon>Polyporales</taxon>
        <taxon>Meripilaceae</taxon>
        <taxon>Meripilus</taxon>
    </lineage>
</organism>
<dbReference type="InterPro" id="IPR051563">
    <property type="entry name" value="Glycosyl_Hydrolase_51"/>
</dbReference>
<name>A0AAD5YDL2_9APHY</name>
<evidence type="ECO:0000256" key="1">
    <source>
        <dbReference type="ARBA" id="ARBA00001462"/>
    </source>
</evidence>
<dbReference type="Pfam" id="PF22848">
    <property type="entry name" value="ASD1_dom"/>
    <property type="match status" value="1"/>
</dbReference>
<evidence type="ECO:0000256" key="6">
    <source>
        <dbReference type="ARBA" id="ARBA00022801"/>
    </source>
</evidence>
<dbReference type="SUPFAM" id="SSF51445">
    <property type="entry name" value="(Trans)glycosidases"/>
    <property type="match status" value="1"/>
</dbReference>
<keyword evidence="5" id="KW-0732">Signal</keyword>
<evidence type="ECO:0000256" key="3">
    <source>
        <dbReference type="ARBA" id="ARBA00007186"/>
    </source>
</evidence>
<proteinExistence type="inferred from homology"/>
<dbReference type="SMART" id="SM00813">
    <property type="entry name" value="Alpha-L-AF_C"/>
    <property type="match status" value="1"/>
</dbReference>
<keyword evidence="7" id="KW-0325">Glycoprotein</keyword>
<accession>A0AAD5YDL2</accession>
<keyword evidence="11" id="KW-1185">Reference proteome</keyword>
<dbReference type="Proteomes" id="UP001212997">
    <property type="component" value="Unassembled WGS sequence"/>
</dbReference>
<reference evidence="10" key="1">
    <citation type="submission" date="2022-07" db="EMBL/GenBank/DDBJ databases">
        <title>Genome Sequence of Physisporinus lineatus.</title>
        <authorList>
            <person name="Buettner E."/>
        </authorList>
    </citation>
    <scope>NUCLEOTIDE SEQUENCE</scope>
    <source>
        <strain evidence="10">VT162</strain>
    </source>
</reference>
<dbReference type="Gene3D" id="3.20.20.80">
    <property type="entry name" value="Glycosidases"/>
    <property type="match status" value="1"/>
</dbReference>
<dbReference type="AlphaFoldDB" id="A0AAD5YDL2"/>